<keyword evidence="6 8" id="KW-0560">Oxidoreductase</keyword>
<organism evidence="8 11">
    <name type="scientific">Actinotignum timonense</name>
    <dbReference type="NCBI Taxonomy" id="1870995"/>
    <lineage>
        <taxon>Bacteria</taxon>
        <taxon>Bacillati</taxon>
        <taxon>Actinomycetota</taxon>
        <taxon>Actinomycetes</taxon>
        <taxon>Actinomycetales</taxon>
        <taxon>Actinomycetaceae</taxon>
        <taxon>Actinotignum</taxon>
    </lineage>
</organism>
<evidence type="ECO:0000256" key="1">
    <source>
        <dbReference type="ARBA" id="ARBA00004903"/>
    </source>
</evidence>
<evidence type="ECO:0000256" key="5">
    <source>
        <dbReference type="ARBA" id="ARBA00022857"/>
    </source>
</evidence>
<dbReference type="InterPro" id="IPR024072">
    <property type="entry name" value="DHFR-like_dom_sf"/>
</dbReference>
<accession>A0AAW9HL14</accession>
<dbReference type="EMBL" id="JAWNFV010000009">
    <property type="protein sequence ID" value="MDY5140726.1"/>
    <property type="molecule type" value="Genomic_DNA"/>
</dbReference>
<reference evidence="8 10" key="1">
    <citation type="submission" date="2023-10" db="EMBL/GenBank/DDBJ databases">
        <title>Whole Genome based description of the genera Actinobaculum and Actinotignum reveals a complex phylogenetic relationship within the species included in the genus Actinotignum.</title>
        <authorList>
            <person name="Jensen C.S."/>
            <person name="Dargis R."/>
            <person name="Kemp M."/>
            <person name="Christensen J.J."/>
        </authorList>
    </citation>
    <scope>NUCLEOTIDE SEQUENCE</scope>
    <source>
        <strain evidence="9 10">SLA_B089</strain>
        <strain evidence="8">SLA_B245</strain>
    </source>
</reference>
<protein>
    <recommendedName>
        <fullName evidence="3">dihydrofolate reductase</fullName>
        <ecNumber evidence="3">1.5.1.3</ecNumber>
    </recommendedName>
</protein>
<name>A0AAW9HL14_9ACTO</name>
<evidence type="ECO:0000256" key="2">
    <source>
        <dbReference type="ARBA" id="ARBA00009539"/>
    </source>
</evidence>
<dbReference type="GO" id="GO:0006730">
    <property type="term" value="P:one-carbon metabolic process"/>
    <property type="evidence" value="ECO:0007669"/>
    <property type="project" value="UniProtKB-KW"/>
</dbReference>
<dbReference type="GO" id="GO:0046654">
    <property type="term" value="P:tetrahydrofolate biosynthetic process"/>
    <property type="evidence" value="ECO:0007669"/>
    <property type="project" value="InterPro"/>
</dbReference>
<dbReference type="InterPro" id="IPR001796">
    <property type="entry name" value="DHFR_dom"/>
</dbReference>
<evidence type="ECO:0000256" key="3">
    <source>
        <dbReference type="ARBA" id="ARBA00012856"/>
    </source>
</evidence>
<dbReference type="PROSITE" id="PS51330">
    <property type="entry name" value="DHFR_2"/>
    <property type="match status" value="1"/>
</dbReference>
<comment type="caution">
    <text evidence="8">The sequence shown here is derived from an EMBL/GenBank/DDBJ whole genome shotgun (WGS) entry which is preliminary data.</text>
</comment>
<dbReference type="PRINTS" id="PR00070">
    <property type="entry name" value="DHFR"/>
</dbReference>
<dbReference type="Gene3D" id="3.40.430.10">
    <property type="entry name" value="Dihydrofolate Reductase, subunit A"/>
    <property type="match status" value="1"/>
</dbReference>
<comment type="similarity">
    <text evidence="2">Belongs to the dihydrofolate reductase family.</text>
</comment>
<dbReference type="InterPro" id="IPR012259">
    <property type="entry name" value="DHFR"/>
</dbReference>
<dbReference type="AlphaFoldDB" id="A0AAW9HL14"/>
<keyword evidence="5" id="KW-0521">NADP</keyword>
<dbReference type="RefSeq" id="WP_087069793.1">
    <property type="nucleotide sequence ID" value="NZ_CAUPFC010000011.1"/>
</dbReference>
<dbReference type="SUPFAM" id="SSF53597">
    <property type="entry name" value="Dihydrofolate reductase-like"/>
    <property type="match status" value="1"/>
</dbReference>
<proteinExistence type="inferred from homology"/>
<dbReference type="CDD" id="cd00209">
    <property type="entry name" value="DHFR"/>
    <property type="match status" value="1"/>
</dbReference>
<comment type="pathway">
    <text evidence="1">Cofactor biosynthesis; tetrahydrofolate biosynthesis; 5,6,7,8-tetrahydrofolate from 7,8-dihydrofolate: step 1/1.</text>
</comment>
<keyword evidence="10" id="KW-1185">Reference proteome</keyword>
<dbReference type="GO" id="GO:0050661">
    <property type="term" value="F:NADP binding"/>
    <property type="evidence" value="ECO:0007669"/>
    <property type="project" value="InterPro"/>
</dbReference>
<evidence type="ECO:0000259" key="7">
    <source>
        <dbReference type="PROSITE" id="PS51330"/>
    </source>
</evidence>
<keyword evidence="4" id="KW-0554">One-carbon metabolism</keyword>
<evidence type="ECO:0000313" key="11">
    <source>
        <dbReference type="Proteomes" id="UP001288320"/>
    </source>
</evidence>
<dbReference type="GO" id="GO:0005829">
    <property type="term" value="C:cytosol"/>
    <property type="evidence" value="ECO:0007669"/>
    <property type="project" value="TreeGrafter"/>
</dbReference>
<dbReference type="Proteomes" id="UP001284901">
    <property type="component" value="Unassembled WGS sequence"/>
</dbReference>
<dbReference type="EMBL" id="JAWNFY010000011">
    <property type="protein sequence ID" value="MDY5146379.1"/>
    <property type="molecule type" value="Genomic_DNA"/>
</dbReference>
<evidence type="ECO:0000313" key="9">
    <source>
        <dbReference type="EMBL" id="MDY5146379.1"/>
    </source>
</evidence>
<evidence type="ECO:0000313" key="8">
    <source>
        <dbReference type="EMBL" id="MDY5140726.1"/>
    </source>
</evidence>
<dbReference type="GO" id="GO:0046452">
    <property type="term" value="P:dihydrofolate metabolic process"/>
    <property type="evidence" value="ECO:0007669"/>
    <property type="project" value="TreeGrafter"/>
</dbReference>
<feature type="domain" description="DHFR" evidence="7">
    <location>
        <begin position="2"/>
        <end position="167"/>
    </location>
</feature>
<dbReference type="GeneID" id="92813731"/>
<dbReference type="PANTHER" id="PTHR48069">
    <property type="entry name" value="DIHYDROFOLATE REDUCTASE"/>
    <property type="match status" value="1"/>
</dbReference>
<dbReference type="GO" id="GO:0004146">
    <property type="term" value="F:dihydrofolate reductase activity"/>
    <property type="evidence" value="ECO:0007669"/>
    <property type="project" value="UniProtKB-EC"/>
</dbReference>
<sequence length="188" mass="20539">MLIAQIWAEAHDHALAKGLRLPWNVPEDSAFFRAAVRERPVIMGRKTWISAGRRPMPHSPTIVVSTQEDFEVPGAQLAANLEEAFTLARATGADAAWVCGGAGVYAETRECSQVLIRTVIDADVDADIFAPAITPEWELRMCSPGAAHEGWHTSRTGLRYRYEVWARPGVAIPEGLLPATPDAAWQVA</sequence>
<gene>
    <name evidence="8" type="ORF">R6G74_05285</name>
    <name evidence="9" type="ORF">R6P33_04990</name>
</gene>
<dbReference type="Pfam" id="PF00186">
    <property type="entry name" value="DHFR_1"/>
    <property type="match status" value="1"/>
</dbReference>
<evidence type="ECO:0000256" key="6">
    <source>
        <dbReference type="ARBA" id="ARBA00023002"/>
    </source>
</evidence>
<dbReference type="PANTHER" id="PTHR48069:SF3">
    <property type="entry name" value="DIHYDROFOLATE REDUCTASE"/>
    <property type="match status" value="1"/>
</dbReference>
<dbReference type="GO" id="GO:0046655">
    <property type="term" value="P:folic acid metabolic process"/>
    <property type="evidence" value="ECO:0007669"/>
    <property type="project" value="TreeGrafter"/>
</dbReference>
<dbReference type="EC" id="1.5.1.3" evidence="3"/>
<dbReference type="Proteomes" id="UP001288320">
    <property type="component" value="Unassembled WGS sequence"/>
</dbReference>
<evidence type="ECO:0000256" key="4">
    <source>
        <dbReference type="ARBA" id="ARBA00022563"/>
    </source>
</evidence>
<evidence type="ECO:0000313" key="10">
    <source>
        <dbReference type="Proteomes" id="UP001284901"/>
    </source>
</evidence>